<organism evidence="2 3">
    <name type="scientific">Ramlibacter pallidus</name>
    <dbReference type="NCBI Taxonomy" id="2780087"/>
    <lineage>
        <taxon>Bacteria</taxon>
        <taxon>Pseudomonadati</taxon>
        <taxon>Pseudomonadota</taxon>
        <taxon>Betaproteobacteria</taxon>
        <taxon>Burkholderiales</taxon>
        <taxon>Comamonadaceae</taxon>
        <taxon>Ramlibacter</taxon>
    </lineage>
</organism>
<proteinExistence type="predicted"/>
<dbReference type="EMBL" id="JADDIV010000004">
    <property type="protein sequence ID" value="MBE7368561.1"/>
    <property type="molecule type" value="Genomic_DNA"/>
</dbReference>
<keyword evidence="3" id="KW-1185">Reference proteome</keyword>
<accession>A0ABR9S4X6</accession>
<comment type="caution">
    <text evidence="2">The sequence shown here is derived from an EMBL/GenBank/DDBJ whole genome shotgun (WGS) entry which is preliminary data.</text>
</comment>
<dbReference type="SUPFAM" id="SSF54593">
    <property type="entry name" value="Glyoxalase/Bleomycin resistance protein/Dihydroxybiphenyl dioxygenase"/>
    <property type="match status" value="1"/>
</dbReference>
<evidence type="ECO:0000313" key="3">
    <source>
        <dbReference type="Proteomes" id="UP000806285"/>
    </source>
</evidence>
<dbReference type="Proteomes" id="UP000806285">
    <property type="component" value="Unassembled WGS sequence"/>
</dbReference>
<name>A0ABR9S4X6_9BURK</name>
<feature type="domain" description="Glyoxalase/fosfomycin resistance/dioxygenase" evidence="1">
    <location>
        <begin position="4"/>
        <end position="134"/>
    </location>
</feature>
<dbReference type="InterPro" id="IPR028973">
    <property type="entry name" value="PhnB-like"/>
</dbReference>
<dbReference type="Pfam" id="PF00903">
    <property type="entry name" value="Glyoxalase"/>
    <property type="match status" value="1"/>
</dbReference>
<reference evidence="2 3" key="1">
    <citation type="submission" date="2020-10" db="EMBL/GenBank/DDBJ databases">
        <title>Ramlibacter sp. HM2 16S ribosomal RNA gene Genome sequencing and assembly.</title>
        <authorList>
            <person name="Kang M."/>
        </authorList>
    </citation>
    <scope>NUCLEOTIDE SEQUENCE [LARGE SCALE GENOMIC DNA]</scope>
    <source>
        <strain evidence="2 3">HM2</strain>
    </source>
</reference>
<dbReference type="PANTHER" id="PTHR33990">
    <property type="entry name" value="PROTEIN YJDN-RELATED"/>
    <property type="match status" value="1"/>
</dbReference>
<dbReference type="InterPro" id="IPR004360">
    <property type="entry name" value="Glyas_Fos-R_dOase_dom"/>
</dbReference>
<dbReference type="RefSeq" id="WP_193677202.1">
    <property type="nucleotide sequence ID" value="NZ_JADDIV010000004.1"/>
</dbReference>
<gene>
    <name evidence="2" type="ORF">IM787_13460</name>
</gene>
<protein>
    <submittedName>
        <fullName evidence="2">VOC family protein</fullName>
    </submittedName>
</protein>
<dbReference type="PANTHER" id="PTHR33990:SF1">
    <property type="entry name" value="PROTEIN YJDN"/>
    <property type="match status" value="1"/>
</dbReference>
<evidence type="ECO:0000313" key="2">
    <source>
        <dbReference type="EMBL" id="MBE7368561.1"/>
    </source>
</evidence>
<dbReference type="InterPro" id="IPR029068">
    <property type="entry name" value="Glyas_Bleomycin-R_OHBP_Dase"/>
</dbReference>
<sequence length="141" mass="15017">MPDLDSYLFFNGNCAEAMRFYERTFGGQLEPLLKYGDRPEEPGCAGGAPAPDLVMHACLKLGGRMLMASDMPPGQGQATPGAFALALNYPTAQEARRIFDALSQGGSVTMPMGKTFWAEAFGMLTDRFGVPWMVGGGAQAA</sequence>
<dbReference type="Gene3D" id="3.10.180.10">
    <property type="entry name" value="2,3-Dihydroxybiphenyl 1,2-Dioxygenase, domain 1"/>
    <property type="match status" value="1"/>
</dbReference>
<evidence type="ECO:0000259" key="1">
    <source>
        <dbReference type="Pfam" id="PF00903"/>
    </source>
</evidence>
<dbReference type="CDD" id="cd06588">
    <property type="entry name" value="PhnB_like"/>
    <property type="match status" value="1"/>
</dbReference>